<keyword evidence="2" id="KW-1185">Reference proteome</keyword>
<gene>
    <name evidence="1" type="ORF">EG028_18000</name>
</gene>
<organism evidence="1 2">
    <name type="scientific">Chitinophaga barathri</name>
    <dbReference type="NCBI Taxonomy" id="1647451"/>
    <lineage>
        <taxon>Bacteria</taxon>
        <taxon>Pseudomonadati</taxon>
        <taxon>Bacteroidota</taxon>
        <taxon>Chitinophagia</taxon>
        <taxon>Chitinophagales</taxon>
        <taxon>Chitinophagaceae</taxon>
        <taxon>Chitinophaga</taxon>
    </lineage>
</organism>
<dbReference type="RefSeq" id="WP_120515691.1">
    <property type="nucleotide sequence ID" value="NZ_QXZY01000004.1"/>
</dbReference>
<evidence type="ECO:0000313" key="2">
    <source>
        <dbReference type="Proteomes" id="UP000279089"/>
    </source>
</evidence>
<dbReference type="AlphaFoldDB" id="A0A3N4M7U4"/>
<dbReference type="Proteomes" id="UP000279089">
    <property type="component" value="Unassembled WGS sequence"/>
</dbReference>
<dbReference type="EMBL" id="RMBX01000010">
    <property type="protein sequence ID" value="RPD39552.1"/>
    <property type="molecule type" value="Genomic_DNA"/>
</dbReference>
<name>A0A3N4M7U4_9BACT</name>
<reference evidence="2" key="1">
    <citation type="submission" date="2018-11" db="EMBL/GenBank/DDBJ databases">
        <title>Chitinophaga lutea sp.nov., isolate from arsenic contaminated soil.</title>
        <authorList>
            <person name="Zong Y."/>
        </authorList>
    </citation>
    <scope>NUCLEOTIDE SEQUENCE [LARGE SCALE GENOMIC DNA]</scope>
    <source>
        <strain evidence="2">YLT18</strain>
    </source>
</reference>
<protein>
    <submittedName>
        <fullName evidence="1">Uncharacterized protein</fullName>
    </submittedName>
</protein>
<sequence length="90" mass="10380">MTVREVYELLCSRIYYELASSSTFRFSGNTMFIDRRAGVPFSLREEQGVIYLDTVPQQGEDQLRIETNHPDGSPFHFFGKNSGREILVLD</sequence>
<evidence type="ECO:0000313" key="1">
    <source>
        <dbReference type="EMBL" id="RPD39552.1"/>
    </source>
</evidence>
<accession>A0A3N4M7U4</accession>
<comment type="caution">
    <text evidence="1">The sequence shown here is derived from an EMBL/GenBank/DDBJ whole genome shotgun (WGS) entry which is preliminary data.</text>
</comment>
<proteinExistence type="predicted"/>
<dbReference type="OrthoDB" id="675831at2"/>